<dbReference type="GO" id="GO:0016787">
    <property type="term" value="F:hydrolase activity"/>
    <property type="evidence" value="ECO:0007669"/>
    <property type="project" value="UniProtKB-KW"/>
</dbReference>
<evidence type="ECO:0000313" key="8">
    <source>
        <dbReference type="EMBL" id="EOY00314.1"/>
    </source>
</evidence>
<keyword evidence="3" id="KW-0540">Nuclease</keyword>
<dbReference type="InterPro" id="IPR036397">
    <property type="entry name" value="RNaseH_sf"/>
</dbReference>
<dbReference type="PANTHER" id="PTHR34072">
    <property type="entry name" value="ENZYMATIC POLYPROTEIN-RELATED"/>
    <property type="match status" value="1"/>
</dbReference>
<proteinExistence type="predicted"/>
<keyword evidence="6" id="KW-0695">RNA-directed DNA polymerase</keyword>
<evidence type="ECO:0000256" key="5">
    <source>
        <dbReference type="ARBA" id="ARBA00022801"/>
    </source>
</evidence>
<evidence type="ECO:0000256" key="2">
    <source>
        <dbReference type="ARBA" id="ARBA00022695"/>
    </source>
</evidence>
<dbReference type="Pfam" id="PF17917">
    <property type="entry name" value="RT_RNaseH"/>
    <property type="match status" value="1"/>
</dbReference>
<sequence>MDEEVPNIKMVPIVNEFENVFQDELPSLTNAPATFMDLLNRVFRPYLDRFVVIFIDGGYVVYCDASKVGLGCVLMQNGKVIAYASRQLKRHEQNYLTHDLEMATIMFALKILHHYLYGESFEIYTDHKSLKYIFQQRDLNLRQRQWMELRKDYDCTIQYHSGKANVVADALSWMSMGSLAHLSTERRSIVRGWQSLGSIGVKIVIDGPSALIAHFRVQPMILDRIRNA</sequence>
<gene>
    <name evidence="8" type="ORF">TCM_010145</name>
</gene>
<dbReference type="PANTHER" id="PTHR34072:SF59">
    <property type="entry name" value="CCHC-TYPE INTEGRASE"/>
    <property type="match status" value="1"/>
</dbReference>
<dbReference type="Gene3D" id="3.30.420.10">
    <property type="entry name" value="Ribonuclease H-like superfamily/Ribonuclease H"/>
    <property type="match status" value="1"/>
</dbReference>
<keyword evidence="5" id="KW-0378">Hydrolase</keyword>
<accession>A0A061EDG5</accession>
<dbReference type="HOGENOM" id="CLU_1216602_0_0_1"/>
<evidence type="ECO:0000256" key="3">
    <source>
        <dbReference type="ARBA" id="ARBA00022722"/>
    </source>
</evidence>
<dbReference type="GO" id="GO:0003964">
    <property type="term" value="F:RNA-directed DNA polymerase activity"/>
    <property type="evidence" value="ECO:0007669"/>
    <property type="project" value="UniProtKB-KW"/>
</dbReference>
<dbReference type="InterPro" id="IPR041373">
    <property type="entry name" value="RT_RNaseH"/>
</dbReference>
<organism evidence="8 9">
    <name type="scientific">Theobroma cacao</name>
    <name type="common">Cacao</name>
    <name type="synonym">Cocoa</name>
    <dbReference type="NCBI Taxonomy" id="3641"/>
    <lineage>
        <taxon>Eukaryota</taxon>
        <taxon>Viridiplantae</taxon>
        <taxon>Streptophyta</taxon>
        <taxon>Embryophyta</taxon>
        <taxon>Tracheophyta</taxon>
        <taxon>Spermatophyta</taxon>
        <taxon>Magnoliopsida</taxon>
        <taxon>eudicotyledons</taxon>
        <taxon>Gunneridae</taxon>
        <taxon>Pentapetalae</taxon>
        <taxon>rosids</taxon>
        <taxon>malvids</taxon>
        <taxon>Malvales</taxon>
        <taxon>Malvaceae</taxon>
        <taxon>Byttnerioideae</taxon>
        <taxon>Theobroma</taxon>
    </lineage>
</organism>
<dbReference type="SUPFAM" id="SSF56672">
    <property type="entry name" value="DNA/RNA polymerases"/>
    <property type="match status" value="1"/>
</dbReference>
<keyword evidence="2" id="KW-0548">Nucleotidyltransferase</keyword>
<keyword evidence="9" id="KW-1185">Reference proteome</keyword>
<evidence type="ECO:0000259" key="7">
    <source>
        <dbReference type="Pfam" id="PF17917"/>
    </source>
</evidence>
<dbReference type="AlphaFoldDB" id="A0A061EDG5"/>
<protein>
    <submittedName>
        <fullName evidence="8">CCHC-type integrase, putative</fullName>
    </submittedName>
</protein>
<dbReference type="STRING" id="3641.A0A061EDG5"/>
<dbReference type="EMBL" id="CM001880">
    <property type="protein sequence ID" value="EOY00314.1"/>
    <property type="molecule type" value="Genomic_DNA"/>
</dbReference>
<dbReference type="InterPro" id="IPR043502">
    <property type="entry name" value="DNA/RNA_pol_sf"/>
</dbReference>
<dbReference type="FunFam" id="3.10.20.370:FF:000001">
    <property type="entry name" value="Retrovirus-related Pol polyprotein from transposon 17.6-like protein"/>
    <property type="match status" value="1"/>
</dbReference>
<name>A0A061EDG5_THECC</name>
<evidence type="ECO:0000256" key="1">
    <source>
        <dbReference type="ARBA" id="ARBA00022679"/>
    </source>
</evidence>
<evidence type="ECO:0000313" key="9">
    <source>
        <dbReference type="Proteomes" id="UP000026915"/>
    </source>
</evidence>
<dbReference type="GO" id="GO:0004519">
    <property type="term" value="F:endonuclease activity"/>
    <property type="evidence" value="ECO:0007669"/>
    <property type="project" value="UniProtKB-KW"/>
</dbReference>
<dbReference type="OMA" id="TREEHAQ"/>
<dbReference type="Proteomes" id="UP000026915">
    <property type="component" value="Chromosome 2"/>
</dbReference>
<keyword evidence="1" id="KW-0808">Transferase</keyword>
<evidence type="ECO:0000256" key="4">
    <source>
        <dbReference type="ARBA" id="ARBA00022759"/>
    </source>
</evidence>
<dbReference type="GO" id="GO:0003676">
    <property type="term" value="F:nucleic acid binding"/>
    <property type="evidence" value="ECO:0007669"/>
    <property type="project" value="InterPro"/>
</dbReference>
<reference evidence="8 9" key="1">
    <citation type="journal article" date="2013" name="Genome Biol.">
        <title>The genome sequence of the most widely cultivated cacao type and its use to identify candidate genes regulating pod color.</title>
        <authorList>
            <person name="Motamayor J.C."/>
            <person name="Mockaitis K."/>
            <person name="Schmutz J."/>
            <person name="Haiminen N."/>
            <person name="Iii D.L."/>
            <person name="Cornejo O."/>
            <person name="Findley S.D."/>
            <person name="Zheng P."/>
            <person name="Utro F."/>
            <person name="Royaert S."/>
            <person name="Saski C."/>
            <person name="Jenkins J."/>
            <person name="Podicheti R."/>
            <person name="Zhao M."/>
            <person name="Scheffler B.E."/>
            <person name="Stack J.C."/>
            <person name="Feltus F.A."/>
            <person name="Mustiga G.M."/>
            <person name="Amores F."/>
            <person name="Phillips W."/>
            <person name="Marelli J.P."/>
            <person name="May G.D."/>
            <person name="Shapiro H."/>
            <person name="Ma J."/>
            <person name="Bustamante C.D."/>
            <person name="Schnell R.J."/>
            <person name="Main D."/>
            <person name="Gilbert D."/>
            <person name="Parida L."/>
            <person name="Kuhn D.N."/>
        </authorList>
    </citation>
    <scope>NUCLEOTIDE SEQUENCE [LARGE SCALE GENOMIC DNA]</scope>
    <source>
        <strain evidence="9">cv. Matina 1-6</strain>
    </source>
</reference>
<keyword evidence="4" id="KW-0255">Endonuclease</keyword>
<dbReference type="eggNOG" id="KOG0017">
    <property type="taxonomic scope" value="Eukaryota"/>
</dbReference>
<feature type="domain" description="Reverse transcriptase RNase H-like" evidence="7">
    <location>
        <begin position="59"/>
        <end position="150"/>
    </location>
</feature>
<dbReference type="Gramene" id="EOY00314">
    <property type="protein sequence ID" value="EOY00314"/>
    <property type="gene ID" value="TCM_010145"/>
</dbReference>
<dbReference type="InParanoid" id="A0A061EDG5"/>
<evidence type="ECO:0000256" key="6">
    <source>
        <dbReference type="ARBA" id="ARBA00022918"/>
    </source>
</evidence>
<dbReference type="CDD" id="cd09274">
    <property type="entry name" value="RNase_HI_RT_Ty3"/>
    <property type="match status" value="1"/>
</dbReference>